<feature type="domain" description="KfrA N-terminal DNA-binding" evidence="3">
    <location>
        <begin position="8"/>
        <end position="114"/>
    </location>
</feature>
<gene>
    <name evidence="4" type="ORF">pBPS104</name>
</gene>
<reference evidence="4" key="1">
    <citation type="submission" date="2013-07" db="EMBL/GenBank/DDBJ databases">
        <title>Complete sequence of a native Burkholderia pseudomallei plasmid.</title>
        <authorList>
            <person name="Stone J.K."/>
            <person name="Bollig M.C."/>
            <person name="Gibbons H.S."/>
            <person name="Mayo M."/>
            <person name="Currie B.J."/>
            <person name="Keim P."/>
            <person name="Tuanyok A."/>
        </authorList>
    </citation>
    <scope>NUCLEOTIDE SEQUENCE</scope>
    <source>
        <strain evidence="4">MSHR1950</strain>
        <plasmid evidence="4">pBPSE01</plasmid>
    </source>
</reference>
<geneLocation type="plasmid" evidence="4">
    <name>pBPSE01</name>
</geneLocation>
<dbReference type="AlphaFoldDB" id="A0A0C5B1D4"/>
<organism evidence="4">
    <name type="scientific">Burkholderia pseudomallei</name>
    <name type="common">Pseudomonas pseudomallei</name>
    <dbReference type="NCBI Taxonomy" id="28450"/>
    <lineage>
        <taxon>Bacteria</taxon>
        <taxon>Pseudomonadati</taxon>
        <taxon>Pseudomonadota</taxon>
        <taxon>Betaproteobacteria</taxon>
        <taxon>Burkholderiales</taxon>
        <taxon>Burkholderiaceae</taxon>
        <taxon>Burkholderia</taxon>
        <taxon>pseudomallei group</taxon>
    </lineage>
</organism>
<evidence type="ECO:0000313" key="4">
    <source>
        <dbReference type="EMBL" id="AJL34987.1"/>
    </source>
</evidence>
<accession>A0A0C5B1D4</accession>
<protein>
    <submittedName>
        <fullName evidence="4">Putative mucin-associated surface protein</fullName>
    </submittedName>
</protein>
<feature type="region of interest" description="Disordered" evidence="2">
    <location>
        <begin position="233"/>
        <end position="262"/>
    </location>
</feature>
<feature type="coiled-coil region" evidence="1">
    <location>
        <begin position="78"/>
        <end position="168"/>
    </location>
</feature>
<keyword evidence="1" id="KW-0175">Coiled coil</keyword>
<sequence>MGRDAAITAEQVNAIADTMKAEGLKPTLRSVRERLGGVGSMGTISKLLQRWKAAQDQQPSPTLAVPPALQRAIVDWMALELSAARATLEAELADLQQAAADLATENERQLDLIAARDDEIEALSIDKAEAEGKAGQLALDLAAARDEATRERQAAEQARTELAKAQLRLEAMPRLETDLTAVRAELDDERRARIAAEQSVAVLNAQKVDLSARLEDARTLIERAEAEVERARTEARAAGEQAAQLRGQTGRRPAKRVKAKLP</sequence>
<dbReference type="Pfam" id="PF11740">
    <property type="entry name" value="KfrA_N"/>
    <property type="match status" value="1"/>
</dbReference>
<feature type="compositionally biased region" description="Basic residues" evidence="2">
    <location>
        <begin position="252"/>
        <end position="262"/>
    </location>
</feature>
<evidence type="ECO:0000259" key="3">
    <source>
        <dbReference type="Pfam" id="PF11740"/>
    </source>
</evidence>
<keyword evidence="4" id="KW-0614">Plasmid</keyword>
<dbReference type="InterPro" id="IPR021104">
    <property type="entry name" value="KfrA_DNA-bd_N"/>
</dbReference>
<evidence type="ECO:0000256" key="1">
    <source>
        <dbReference type="SAM" id="Coils"/>
    </source>
</evidence>
<dbReference type="EMBL" id="KF418775">
    <property type="protein sequence ID" value="AJL34987.1"/>
    <property type="molecule type" value="Genomic_DNA"/>
</dbReference>
<name>A0A0C5B1D4_BURPE</name>
<dbReference type="RefSeq" id="WP_058035207.1">
    <property type="nucleotide sequence ID" value="NZ_KF418775.1"/>
</dbReference>
<proteinExistence type="predicted"/>
<evidence type="ECO:0000256" key="2">
    <source>
        <dbReference type="SAM" id="MobiDB-lite"/>
    </source>
</evidence>